<accession>A0A2N9AMX6</accession>
<dbReference type="AlphaFoldDB" id="A0A2N9AMX6"/>
<protein>
    <submittedName>
        <fullName evidence="1">Uncharacterized protein</fullName>
    </submittedName>
</protein>
<organism evidence="1 2">
    <name type="scientific">Methylorubrum extorquens</name>
    <name type="common">Methylobacterium dichloromethanicum</name>
    <name type="synonym">Methylobacterium extorquens</name>
    <dbReference type="NCBI Taxonomy" id="408"/>
    <lineage>
        <taxon>Bacteria</taxon>
        <taxon>Pseudomonadati</taxon>
        <taxon>Pseudomonadota</taxon>
        <taxon>Alphaproteobacteria</taxon>
        <taxon>Hyphomicrobiales</taxon>
        <taxon>Methylobacteriaceae</taxon>
        <taxon>Methylorubrum</taxon>
    </lineage>
</organism>
<dbReference type="Proteomes" id="UP000233769">
    <property type="component" value="Chromosome tk0001"/>
</dbReference>
<proteinExistence type="predicted"/>
<evidence type="ECO:0000313" key="1">
    <source>
        <dbReference type="EMBL" id="SOR28717.1"/>
    </source>
</evidence>
<name>A0A2N9AMX6_METEX</name>
<reference evidence="2" key="1">
    <citation type="submission" date="2017-10" db="EMBL/GenBank/DDBJ databases">
        <authorList>
            <person name="Regsiter A."/>
            <person name="William W."/>
        </authorList>
    </citation>
    <scope>NUCLEOTIDE SEQUENCE [LARGE SCALE GENOMIC DNA]</scope>
</reference>
<sequence length="66" mass="7287">MPEYQLIAAKWDPSEGAWSLLKSAKEDTLLTLEVAAWAPEVQDPLGFPTFSVAQLRAATRAARRTD</sequence>
<dbReference type="EMBL" id="LT962688">
    <property type="protein sequence ID" value="SOR28717.1"/>
    <property type="molecule type" value="Genomic_DNA"/>
</dbReference>
<evidence type="ECO:0000313" key="2">
    <source>
        <dbReference type="Proteomes" id="UP000233769"/>
    </source>
</evidence>
<gene>
    <name evidence="1" type="ORF">TK0001_2115</name>
</gene>